<keyword evidence="2" id="KW-1185">Reference proteome</keyword>
<name>A0ACA8DW92_9GAMM</name>
<dbReference type="Proteomes" id="UP000217277">
    <property type="component" value="Chromosome I"/>
</dbReference>
<sequence>MKTINSIFKLSAITAALMTTQLAYAQQEETKKAEEDIEVIEVSGLAASVKKSINDKRFAENVVDSINAEDIGKSTDQNIADALSRVTGVSVQSVDGEGSRISVRGANSQQNNISMNGVQLGSTGYSQGVDLSQYSSDILSKIEVVKTPSADHEEGSLGANINLTTTKPLDLNYEIATVTLEGRYNDLSEEDNYKVSGTMSKKFFEDTFGVVVTAVKETNAYRKDQYSATQWFALESPLAKDTNGNVVENAVGISPRLTDYEYHESQNDRTNFNLGLQWLASETTEVNFNANLSNQSIQNSMHGIRTRSVDYKNLVEGEDPGLSTGPSIYTDPEADWRTIDLETNTFTKFVNRFGTGDLLQSEADFDNKSAVYSFDINHQFSDLLQMDAGVGYSKSEQVPNNSVYVGMQNYGNINAWIINNVSPEDVEPVGYDCTLSSQCQLISGSGEIDYGENNTFGDPLNVWDNYGTTGFNPDDLSAQHLNYMNRTLNTVEDEQKSLFVDFDYALDSNNFRSIEFGAKWSNRTKYVDAQQGTFNTVGEGVVVLNPYTGQPTVLGSGLRDISGDMVTSGDEFPVDDFMAGLGYGRDSITDGWFSFSAFKAFEVAQGSSEVAFDINDSNTRNTELDNLALYTKLNFEVMDGKITGDVGVRYVKTTVEVQGSSGVQFAYDPSNAARLMDPFKLEELRDTSLPLCEATRFYGTNYDEEARWSRVDGLGYDTLGTNDKTDDVVIADQGACHDPNAIQGNPNETEWWLWRHSDVSTEKNYVYGERKFDENGNLLPTEDRSVRTFAVTDEHEYDVFLPSLNINYLHDEDTIIRFAASKTMARPQIDSLRPGFKVSETQWGGENRNNSITLTNPKLDPLESFNLDLSYEWYFNKSGLLAATLFYKDMTNFEESETIVTYMDDLRDVGLTEGESYDPSDLVLIAGQDSLEGCMPKRFQGGEDYLKDWMYSGDLEQMCAKFNTTRIKNGKGASIKGLELQYMQTYDNLPGIWSGLGLQANYTYQDSKYDQEVSSIDSSVKVPSLAVAYTPEHSYNLTGFWEKNGHQLRLSYQGTTDQLVQRSWENGSLWEDGRQTLDFSATYQVTDMMSVSFQVANLTDEGVRQYFTSRFLEAGGVTFNEGSPLEGDATKSRTVYQYHTGRTFRLNTRINF</sequence>
<dbReference type="EMBL" id="CP011011">
    <property type="protein sequence ID" value="ATC82101.1"/>
    <property type="molecule type" value="Genomic_DNA"/>
</dbReference>
<gene>
    <name evidence="1" type="ORF">PAGA_a1731</name>
</gene>
<accession>A0ACA8DW92</accession>
<protein>
    <submittedName>
        <fullName evidence="1">Uncharacterized protein</fullName>
    </submittedName>
</protein>
<proteinExistence type="predicted"/>
<evidence type="ECO:0000313" key="2">
    <source>
        <dbReference type="Proteomes" id="UP000217277"/>
    </source>
</evidence>
<evidence type="ECO:0000313" key="1">
    <source>
        <dbReference type="EMBL" id="ATC82101.1"/>
    </source>
</evidence>
<reference evidence="1" key="1">
    <citation type="submission" date="2015-03" db="EMBL/GenBank/DDBJ databases">
        <authorList>
            <person name="Xie B.-B."/>
            <person name="Rong J.-C."/>
            <person name="Qin Q.-L."/>
            <person name="Zhang Y.-Z."/>
        </authorList>
    </citation>
    <scope>NUCLEOTIDE SEQUENCE</scope>
    <source>
        <strain evidence="1">DSM 14585</strain>
    </source>
</reference>
<organism evidence="1 2">
    <name type="scientific">Pseudoalteromonas agarivorans DSM 14585</name>
    <dbReference type="NCBI Taxonomy" id="1312369"/>
    <lineage>
        <taxon>Bacteria</taxon>
        <taxon>Pseudomonadati</taxon>
        <taxon>Pseudomonadota</taxon>
        <taxon>Gammaproteobacteria</taxon>
        <taxon>Alteromonadales</taxon>
        <taxon>Pseudoalteromonadaceae</taxon>
        <taxon>Pseudoalteromonas</taxon>
    </lineage>
</organism>